<dbReference type="GO" id="GO:0005886">
    <property type="term" value="C:plasma membrane"/>
    <property type="evidence" value="ECO:0007669"/>
    <property type="project" value="UniProtKB-UniRule"/>
</dbReference>
<keyword evidence="6 7" id="KW-0961">Cell wall biogenesis/degradation</keyword>
<keyword evidence="4 7" id="KW-0472">Membrane</keyword>
<keyword evidence="5 7" id="KW-0456">Lyase</keyword>
<evidence type="ECO:0000256" key="1">
    <source>
        <dbReference type="ARBA" id="ARBA00022475"/>
    </source>
</evidence>
<evidence type="ECO:0000256" key="2">
    <source>
        <dbReference type="ARBA" id="ARBA00022692"/>
    </source>
</evidence>
<proteinExistence type="inferred from homology"/>
<evidence type="ECO:0000313" key="9">
    <source>
        <dbReference type="Proteomes" id="UP000034108"/>
    </source>
</evidence>
<dbReference type="STRING" id="1619048.UU49_C0014G0002"/>
<organism evidence="8 9">
    <name type="scientific">Candidatus Magasanikbacteria bacterium GW2011_GWC2_41_17</name>
    <dbReference type="NCBI Taxonomy" id="1619048"/>
    <lineage>
        <taxon>Bacteria</taxon>
        <taxon>Candidatus Magasanikiibacteriota</taxon>
    </lineage>
</organism>
<accession>A0A0G0VGU3</accession>
<dbReference type="AlphaFoldDB" id="A0A0G0VGU3"/>
<feature type="site" description="Important for catalytic activity" evidence="7">
    <location>
        <position position="234"/>
    </location>
</feature>
<comment type="caution">
    <text evidence="8">The sequence shown here is derived from an EMBL/GenBank/DDBJ whole genome shotgun (WGS) entry which is preliminary data.</text>
</comment>
<name>A0A0G0VGU3_9BACT</name>
<keyword evidence="2 7" id="KW-0812">Transmembrane</keyword>
<evidence type="ECO:0000256" key="3">
    <source>
        <dbReference type="ARBA" id="ARBA00022989"/>
    </source>
</evidence>
<evidence type="ECO:0000313" key="8">
    <source>
        <dbReference type="EMBL" id="KKR98851.1"/>
    </source>
</evidence>
<comment type="catalytic activity">
    <reaction evidence="7">
        <text>a peptidoglycan chain = a peptidoglycan chain with N-acetyl-1,6-anhydromuramyl-[peptide] at the reducing end + a peptidoglycan chain with N-acetylglucosamine at the non-reducing end.</text>
        <dbReference type="EC" id="4.2.2.29"/>
    </reaction>
</comment>
<dbReference type="Gene3D" id="3.30.1490.480">
    <property type="entry name" value="Endolytic murein transglycosylase"/>
    <property type="match status" value="1"/>
</dbReference>
<keyword evidence="3 7" id="KW-1133">Transmembrane helix</keyword>
<gene>
    <name evidence="7" type="primary">mltG</name>
    <name evidence="8" type="ORF">UU49_C0014G0002</name>
</gene>
<dbReference type="HAMAP" id="MF_02065">
    <property type="entry name" value="MltG"/>
    <property type="match status" value="1"/>
</dbReference>
<keyword evidence="1 7" id="KW-1003">Cell membrane</keyword>
<dbReference type="EC" id="4.2.2.29" evidence="7"/>
<dbReference type="PATRIC" id="fig|1619048.3.peg.473"/>
<dbReference type="EMBL" id="LCAV01000014">
    <property type="protein sequence ID" value="KKR98851.1"/>
    <property type="molecule type" value="Genomic_DNA"/>
</dbReference>
<dbReference type="GO" id="GO:0071555">
    <property type="term" value="P:cell wall organization"/>
    <property type="evidence" value="ECO:0007669"/>
    <property type="project" value="UniProtKB-KW"/>
</dbReference>
<dbReference type="GO" id="GO:0008932">
    <property type="term" value="F:lytic endotransglycosylase activity"/>
    <property type="evidence" value="ECO:0007669"/>
    <property type="project" value="UniProtKB-UniRule"/>
</dbReference>
<protein>
    <recommendedName>
        <fullName evidence="7">Endolytic murein transglycosylase</fullName>
        <ecNumber evidence="7">4.2.2.29</ecNumber>
    </recommendedName>
    <alternativeName>
        <fullName evidence="7">Peptidoglycan lytic transglycosylase</fullName>
    </alternativeName>
    <alternativeName>
        <fullName evidence="7">Peptidoglycan polymerization terminase</fullName>
    </alternativeName>
</protein>
<dbReference type="PANTHER" id="PTHR30518:SF2">
    <property type="entry name" value="ENDOLYTIC MUREIN TRANSGLYCOSYLASE"/>
    <property type="match status" value="1"/>
</dbReference>
<evidence type="ECO:0000256" key="6">
    <source>
        <dbReference type="ARBA" id="ARBA00023316"/>
    </source>
</evidence>
<comment type="function">
    <text evidence="7">Functions as a peptidoglycan terminase that cleaves nascent peptidoglycan strands endolytically to terminate their elongation.</text>
</comment>
<dbReference type="InterPro" id="IPR003770">
    <property type="entry name" value="MLTG-like"/>
</dbReference>
<dbReference type="GO" id="GO:0009252">
    <property type="term" value="P:peptidoglycan biosynthetic process"/>
    <property type="evidence" value="ECO:0007669"/>
    <property type="project" value="UniProtKB-UniRule"/>
</dbReference>
<dbReference type="NCBIfam" id="TIGR00247">
    <property type="entry name" value="endolytic transglycosylase MltG"/>
    <property type="match status" value="1"/>
</dbReference>
<dbReference type="PANTHER" id="PTHR30518">
    <property type="entry name" value="ENDOLYTIC MUREIN TRANSGLYCOSYLASE"/>
    <property type="match status" value="1"/>
</dbReference>
<evidence type="ECO:0000256" key="5">
    <source>
        <dbReference type="ARBA" id="ARBA00023239"/>
    </source>
</evidence>
<evidence type="ECO:0000256" key="4">
    <source>
        <dbReference type="ARBA" id="ARBA00023136"/>
    </source>
</evidence>
<sequence length="347" mass="39944">MKKMYFFSAMIILLAVVSGYIFYRLYFVSPVKNTAVVQFEITAGQSLPVIIKNLQTQKLLANPRLFKWYFIKGGLDKKIQTGIFEIQPDLSVKKLAGIITNPETVEIKLTFLEGWNLRDYGHYLEGLGLFQAEELHELAGFPTVDYRFVKEMSIPMDFANEFTFLQDKPRYLGMEGYLFPDTYFFKKHATVKQIVEKMLANFDQKLSPELRAEIKRQKKDIFDIVRVASLLEAEAREEKDRLLVADIIWRRLAIGMPLQLDSTVNYVTGGKKPAISSAEQLIDSPYNTYKYAGLPLGPIDNPGLESIRATIYPEKNDYWFFLSGKDGVMYYAKNLAGHNENKNKYLK</sequence>
<dbReference type="CDD" id="cd08010">
    <property type="entry name" value="MltG_like"/>
    <property type="match status" value="1"/>
</dbReference>
<dbReference type="Pfam" id="PF02618">
    <property type="entry name" value="YceG"/>
    <property type="match status" value="1"/>
</dbReference>
<comment type="similarity">
    <text evidence="7">Belongs to the transglycosylase MltG family.</text>
</comment>
<evidence type="ECO:0000256" key="7">
    <source>
        <dbReference type="HAMAP-Rule" id="MF_02065"/>
    </source>
</evidence>
<dbReference type="Proteomes" id="UP000034108">
    <property type="component" value="Unassembled WGS sequence"/>
</dbReference>
<reference evidence="8 9" key="1">
    <citation type="journal article" date="2015" name="Nature">
        <title>rRNA introns, odd ribosomes, and small enigmatic genomes across a large radiation of phyla.</title>
        <authorList>
            <person name="Brown C.T."/>
            <person name="Hug L.A."/>
            <person name="Thomas B.C."/>
            <person name="Sharon I."/>
            <person name="Castelle C.J."/>
            <person name="Singh A."/>
            <person name="Wilkins M.J."/>
            <person name="Williams K.H."/>
            <person name="Banfield J.F."/>
        </authorList>
    </citation>
    <scope>NUCLEOTIDE SEQUENCE [LARGE SCALE GENOMIC DNA]</scope>
</reference>